<dbReference type="PANTHER" id="PTHR36454:SF1">
    <property type="entry name" value="DUF1015 DOMAIN-CONTAINING PROTEIN"/>
    <property type="match status" value="1"/>
</dbReference>
<proteinExistence type="predicted"/>
<reference evidence="1" key="2">
    <citation type="submission" date="2021-04" db="EMBL/GenBank/DDBJ databases">
        <authorList>
            <person name="Gilroy R."/>
        </authorList>
    </citation>
    <scope>NUCLEOTIDE SEQUENCE</scope>
    <source>
        <strain evidence="1">ChiGjej4B4-18154</strain>
    </source>
</reference>
<dbReference type="Proteomes" id="UP000824035">
    <property type="component" value="Unassembled WGS sequence"/>
</dbReference>
<dbReference type="InterPro" id="IPR008323">
    <property type="entry name" value="UCP033563"/>
</dbReference>
<sequence>MEPCFVPGRILLPQESIPVSRWACLACDQFTSQPDYWEQAAALAAGGPSALNIVLPEVYLDKVDTPTRIRAIHEAMERYRAEVLTRSVNGFVYVERTQTDGKVRQGLVGLIDLEQYDWRPGMSPAVRPTEGTVPSRIPPRLAVRQGASLESPHILMLADDAGRTLVEPVAARKDRLHLVYDGELPMGGGFVRGWAVEDPALLAGVEQALAALGSQAAFDEKYPGAAGAPPMTLAVGDGNHSLATAKAYWEALKAELPEDERKTHPARWCLAEVCNVHSEAIGFEPIHRVVFGVPGLQLLARLKEWCAARNIAVDGEEAPGDQVITLVHGAWRRPVRLAGSPEPLAVGTVEAFLADYLKRNPASSVDYIHGEEAVAELCEAGNTGILLPPFEKGDLFRGVVLGGVLPRKTFSMGHARDKRYYLECRAIV</sequence>
<dbReference type="PANTHER" id="PTHR36454">
    <property type="entry name" value="LMO2823 PROTEIN"/>
    <property type="match status" value="1"/>
</dbReference>
<dbReference type="Pfam" id="PF06245">
    <property type="entry name" value="DUF1015"/>
    <property type="match status" value="1"/>
</dbReference>
<comment type="caution">
    <text evidence="1">The sequence shown here is derived from an EMBL/GenBank/DDBJ whole genome shotgun (WGS) entry which is preliminary data.</text>
</comment>
<gene>
    <name evidence="1" type="ORF">H9813_11340</name>
</gene>
<evidence type="ECO:0000313" key="1">
    <source>
        <dbReference type="EMBL" id="HIZ31807.1"/>
    </source>
</evidence>
<dbReference type="EMBL" id="DXBV01000117">
    <property type="protein sequence ID" value="HIZ31807.1"/>
    <property type="molecule type" value="Genomic_DNA"/>
</dbReference>
<accession>A0A9D2J0K7</accession>
<organism evidence="1 2">
    <name type="scientific">Candidatus Allofournierella merdipullorum</name>
    <dbReference type="NCBI Taxonomy" id="2838595"/>
    <lineage>
        <taxon>Bacteria</taxon>
        <taxon>Bacillati</taxon>
        <taxon>Bacillota</taxon>
        <taxon>Clostridia</taxon>
        <taxon>Eubacteriales</taxon>
        <taxon>Oscillospiraceae</taxon>
        <taxon>Allofournierella</taxon>
    </lineage>
</organism>
<protein>
    <submittedName>
        <fullName evidence="1">DUF1015 domain-containing protein</fullName>
    </submittedName>
</protein>
<evidence type="ECO:0000313" key="2">
    <source>
        <dbReference type="Proteomes" id="UP000824035"/>
    </source>
</evidence>
<name>A0A9D2J0K7_9FIRM</name>
<dbReference type="AlphaFoldDB" id="A0A9D2J0K7"/>
<reference evidence="1" key="1">
    <citation type="journal article" date="2021" name="PeerJ">
        <title>Extensive microbial diversity within the chicken gut microbiome revealed by metagenomics and culture.</title>
        <authorList>
            <person name="Gilroy R."/>
            <person name="Ravi A."/>
            <person name="Getino M."/>
            <person name="Pursley I."/>
            <person name="Horton D.L."/>
            <person name="Alikhan N.F."/>
            <person name="Baker D."/>
            <person name="Gharbi K."/>
            <person name="Hall N."/>
            <person name="Watson M."/>
            <person name="Adriaenssens E.M."/>
            <person name="Foster-Nyarko E."/>
            <person name="Jarju S."/>
            <person name="Secka A."/>
            <person name="Antonio M."/>
            <person name="Oren A."/>
            <person name="Chaudhuri R.R."/>
            <person name="La Ragione R."/>
            <person name="Hildebrand F."/>
            <person name="Pallen M.J."/>
        </authorList>
    </citation>
    <scope>NUCLEOTIDE SEQUENCE</scope>
    <source>
        <strain evidence="1">ChiGjej4B4-18154</strain>
    </source>
</reference>